<dbReference type="Proteomes" id="UP000018769">
    <property type="component" value="Chromosome I"/>
</dbReference>
<keyword evidence="2" id="KW-1185">Reference proteome</keyword>
<dbReference type="RefSeq" id="WP_023792128.1">
    <property type="nucleotide sequence ID" value="NC_023003.1"/>
</dbReference>
<dbReference type="EMBL" id="HG793133">
    <property type="protein sequence ID" value="CDK30652.1"/>
    <property type="molecule type" value="Genomic_DNA"/>
</dbReference>
<evidence type="ECO:0000313" key="2">
    <source>
        <dbReference type="Proteomes" id="UP000018769"/>
    </source>
</evidence>
<dbReference type="HOGENOM" id="CLU_1275750_0_0_7"/>
<dbReference type="KEGG" id="dpb:BABL1_gene_363"/>
<protein>
    <submittedName>
        <fullName evidence="1">Uncharacterized protein</fullName>
    </submittedName>
</protein>
<evidence type="ECO:0000313" key="1">
    <source>
        <dbReference type="EMBL" id="CDK30652.1"/>
    </source>
</evidence>
<gene>
    <name evidence="1" type="ORF">BABL1_gene_363</name>
</gene>
<dbReference type="AlphaFoldDB" id="V6DGC5"/>
<sequence length="216" mass="25151">MEYIGISISDEKLILSAIGTGRKCSNIAYSVYDISQVPVINGIIFNITCLEDLIKKFSLDYKIKSNNIIISINNSTIHQQIFQNFTQSNYKKLELSNLDNYFIKTQELQFYPSSIFYQAAIINYHIFQYNLLAINLGFNLSCLTTDFISWYYFYKVNCSKVTIEASANLSIDYLRAFFRNVALDKVKILKEELCLNIEHDDLMTIYGMYYLYIFAD</sequence>
<dbReference type="STRING" id="673862.BABL1_gene_363"/>
<proteinExistence type="predicted"/>
<name>V6DGC5_9BACT</name>
<organism evidence="1 2">
    <name type="scientific">Candidatus Babela massiliensis</name>
    <dbReference type="NCBI Taxonomy" id="673862"/>
    <lineage>
        <taxon>Bacteria</taxon>
        <taxon>Candidatus Babelota</taxon>
        <taxon>Candidatus Babeliae</taxon>
        <taxon>Candidatus Babeliales</taxon>
        <taxon>Candidatus Babeliaceae</taxon>
        <taxon>Candidatus Babela</taxon>
    </lineage>
</organism>
<reference evidence="1 2" key="1">
    <citation type="journal article" date="2015" name="Biol. Direct">
        <title>Babela massiliensis, a representative of a widespread bacterial phylum with unusual adaptations to parasitism in amoebae.</title>
        <authorList>
            <person name="Pagnier I."/>
            <person name="Yutin N."/>
            <person name="Croce O."/>
            <person name="Makarova K.S."/>
            <person name="Wolf Y.I."/>
            <person name="Benamar S."/>
            <person name="Raoult D."/>
            <person name="Koonin E.V."/>
            <person name="La Scola B."/>
        </authorList>
    </citation>
    <scope>NUCLEOTIDE SEQUENCE [LARGE SCALE GENOMIC DNA]</scope>
    <source>
        <strain evidence="2">BABL1</strain>
    </source>
</reference>
<accession>V6DGC5</accession>